<keyword evidence="5" id="KW-1185">Reference proteome</keyword>
<dbReference type="NCBIfam" id="TIGR03342">
    <property type="entry name" value="dsrC_tusE_dsvC"/>
    <property type="match status" value="1"/>
</dbReference>
<keyword evidence="3" id="KW-0808">Transferase</keyword>
<gene>
    <name evidence="4" type="ORF">AY586_00025</name>
</gene>
<keyword evidence="2" id="KW-0963">Cytoplasm</keyword>
<dbReference type="SUPFAM" id="SSF69721">
    <property type="entry name" value="DsrC, the gamma subunit of dissimilatory sulfite reductase"/>
    <property type="match status" value="1"/>
</dbReference>
<dbReference type="InterPro" id="IPR042072">
    <property type="entry name" value="DsrC-like_C"/>
</dbReference>
<dbReference type="EC" id="2.8.1.-" evidence="3"/>
<comment type="function">
    <text evidence="3">Part of a sulfur-relay system.</text>
</comment>
<accession>A0ABR5VM03</accession>
<dbReference type="Proteomes" id="UP000075766">
    <property type="component" value="Unassembled WGS sequence"/>
</dbReference>
<dbReference type="EMBL" id="LSYU01000001">
    <property type="protein sequence ID" value="KXX66346.1"/>
    <property type="molecule type" value="Genomic_DNA"/>
</dbReference>
<comment type="similarity">
    <text evidence="3">Belongs to the dsrC/tusE family.</text>
</comment>
<proteinExistence type="inferred from homology"/>
<evidence type="ECO:0000256" key="3">
    <source>
        <dbReference type="PIRNR" id="PIRNR006223"/>
    </source>
</evidence>
<evidence type="ECO:0000256" key="1">
    <source>
        <dbReference type="ARBA" id="ARBA00004496"/>
    </source>
</evidence>
<dbReference type="PIRSF" id="PIRSF006223">
    <property type="entry name" value="DsrC_TusE"/>
    <property type="match status" value="1"/>
</dbReference>
<evidence type="ECO:0000313" key="4">
    <source>
        <dbReference type="EMBL" id="KXX66346.1"/>
    </source>
</evidence>
<sequence>MEGREMQGSDSGLLEGVARDEEGYLLDPAMWTPALAEALAAEDGLELDASRLEIVRFVRERFERTESVPEARRVLAHMRTLWGAEQATRRALYRLFPRGYGQQACKIAGMRKPRKLMLDV</sequence>
<comment type="subcellular location">
    <subcellularLocation>
        <location evidence="1">Cytoplasm</location>
    </subcellularLocation>
</comment>
<dbReference type="PANTHER" id="PTHR37010">
    <property type="entry name" value="SULFURTRANSFERASE TUSE"/>
    <property type="match status" value="1"/>
</dbReference>
<dbReference type="Pfam" id="PF04358">
    <property type="entry name" value="DsrC"/>
    <property type="match status" value="1"/>
</dbReference>
<dbReference type="PANTHER" id="PTHR37010:SF1">
    <property type="entry name" value="SULFURTRANSFERASE TUSE"/>
    <property type="match status" value="1"/>
</dbReference>
<evidence type="ECO:0000313" key="5">
    <source>
        <dbReference type="Proteomes" id="UP000075766"/>
    </source>
</evidence>
<dbReference type="InterPro" id="IPR007453">
    <property type="entry name" value="DsrC/TusE"/>
</dbReference>
<dbReference type="Gene3D" id="3.30.1420.10">
    <property type="match status" value="1"/>
</dbReference>
<reference evidence="4 5" key="1">
    <citation type="submission" date="2016-02" db="EMBL/GenBank/DDBJ databases">
        <title>Genome sequence of Marichromatium gracile YL-28, a purple sulfur bacterium.</title>
        <authorList>
            <person name="Zhao C."/>
            <person name="Hong X."/>
            <person name="Chen S."/>
            <person name="Yang S."/>
        </authorList>
    </citation>
    <scope>NUCLEOTIDE SEQUENCE [LARGE SCALE GENOMIC DNA]</scope>
    <source>
        <strain evidence="4 5">YL28</strain>
    </source>
</reference>
<dbReference type="InterPro" id="IPR043163">
    <property type="entry name" value="DsrC-like_N"/>
</dbReference>
<dbReference type="Gene3D" id="1.10.10.370">
    <property type="entry name" value="DsrC-like protein, C-terminal domain"/>
    <property type="match status" value="1"/>
</dbReference>
<protein>
    <recommendedName>
        <fullName evidence="3">Sulfurtransferase</fullName>
        <ecNumber evidence="3">2.8.1.-</ecNumber>
    </recommendedName>
</protein>
<evidence type="ECO:0000256" key="2">
    <source>
        <dbReference type="ARBA" id="ARBA00022490"/>
    </source>
</evidence>
<dbReference type="InterPro" id="IPR025526">
    <property type="entry name" value="DsrC-like_dom_sf"/>
</dbReference>
<organism evidence="4 5">
    <name type="scientific">Marichromatium gracile</name>
    <name type="common">Chromatium gracile</name>
    <dbReference type="NCBI Taxonomy" id="1048"/>
    <lineage>
        <taxon>Bacteria</taxon>
        <taxon>Pseudomonadati</taxon>
        <taxon>Pseudomonadota</taxon>
        <taxon>Gammaproteobacteria</taxon>
        <taxon>Chromatiales</taxon>
        <taxon>Chromatiaceae</taxon>
        <taxon>Marichromatium</taxon>
    </lineage>
</organism>
<name>A0ABR5VM03_MARGR</name>
<comment type="caution">
    <text evidence="4">The sequence shown here is derived from an EMBL/GenBank/DDBJ whole genome shotgun (WGS) entry which is preliminary data.</text>
</comment>